<dbReference type="RefSeq" id="WP_183983910.1">
    <property type="nucleotide sequence ID" value="NZ_JACHHG010000001.1"/>
</dbReference>
<feature type="transmembrane region" description="Helical" evidence="1">
    <location>
        <begin position="5"/>
        <end position="24"/>
    </location>
</feature>
<gene>
    <name evidence="2" type="ORF">HNR42_000381</name>
</gene>
<keyword evidence="1" id="KW-0812">Transmembrane</keyword>
<dbReference type="InterPro" id="IPR007427">
    <property type="entry name" value="DUF475"/>
</dbReference>
<evidence type="ECO:0000313" key="2">
    <source>
        <dbReference type="EMBL" id="MBB6096969.1"/>
    </source>
</evidence>
<feature type="transmembrane region" description="Helical" evidence="1">
    <location>
        <begin position="231"/>
        <end position="252"/>
    </location>
</feature>
<keyword evidence="3" id="KW-1185">Reference proteome</keyword>
<dbReference type="Proteomes" id="UP000569951">
    <property type="component" value="Unassembled WGS sequence"/>
</dbReference>
<dbReference type="PANTHER" id="PTHR30238:SF4">
    <property type="entry name" value="SLL1022 PROTEIN"/>
    <property type="match status" value="1"/>
</dbReference>
<feature type="transmembrane region" description="Helical" evidence="1">
    <location>
        <begin position="258"/>
        <end position="278"/>
    </location>
</feature>
<dbReference type="NCBIfam" id="NF010613">
    <property type="entry name" value="PRK14013.1-3"/>
    <property type="match status" value="1"/>
</dbReference>
<protein>
    <recommendedName>
        <fullName evidence="4">DUF475 domain-containing protein</fullName>
    </recommendedName>
</protein>
<dbReference type="AlphaFoldDB" id="A0A841HXK6"/>
<organism evidence="2 3">
    <name type="scientific">Deinobacterium chartae</name>
    <dbReference type="NCBI Taxonomy" id="521158"/>
    <lineage>
        <taxon>Bacteria</taxon>
        <taxon>Thermotogati</taxon>
        <taxon>Deinococcota</taxon>
        <taxon>Deinococci</taxon>
        <taxon>Deinococcales</taxon>
        <taxon>Deinococcaceae</taxon>
        <taxon>Deinobacterium</taxon>
    </lineage>
</organism>
<evidence type="ECO:0008006" key="4">
    <source>
        <dbReference type="Google" id="ProtNLM"/>
    </source>
</evidence>
<feature type="transmembrane region" description="Helical" evidence="1">
    <location>
        <begin position="287"/>
        <end position="306"/>
    </location>
</feature>
<dbReference type="NCBIfam" id="NF010620">
    <property type="entry name" value="PRK14013.2-6"/>
    <property type="match status" value="1"/>
</dbReference>
<keyword evidence="1" id="KW-0472">Membrane</keyword>
<dbReference type="Pfam" id="PF04332">
    <property type="entry name" value="DUF475"/>
    <property type="match status" value="1"/>
</dbReference>
<comment type="caution">
    <text evidence="2">The sequence shown here is derived from an EMBL/GenBank/DDBJ whole genome shotgun (WGS) entry which is preliminary data.</text>
</comment>
<dbReference type="EMBL" id="JACHHG010000001">
    <property type="protein sequence ID" value="MBB6096969.1"/>
    <property type="molecule type" value="Genomic_DNA"/>
</dbReference>
<accession>A0A841HXK6</accession>
<keyword evidence="1" id="KW-1133">Transmembrane helix</keyword>
<reference evidence="2 3" key="1">
    <citation type="submission" date="2020-08" db="EMBL/GenBank/DDBJ databases">
        <title>Genomic Encyclopedia of Type Strains, Phase IV (KMG-IV): sequencing the most valuable type-strain genomes for metagenomic binning, comparative biology and taxonomic classification.</title>
        <authorList>
            <person name="Goeker M."/>
        </authorList>
    </citation>
    <scope>NUCLEOTIDE SEQUENCE [LARGE SCALE GENOMIC DNA]</scope>
    <source>
        <strain evidence="2 3">DSM 21458</strain>
    </source>
</reference>
<feature type="transmembrane region" description="Helical" evidence="1">
    <location>
        <begin position="164"/>
        <end position="185"/>
    </location>
</feature>
<feature type="transmembrane region" description="Helical" evidence="1">
    <location>
        <begin position="312"/>
        <end position="335"/>
    </location>
</feature>
<proteinExistence type="predicted"/>
<feature type="transmembrane region" description="Helical" evidence="1">
    <location>
        <begin position="121"/>
        <end position="143"/>
    </location>
</feature>
<feature type="transmembrane region" description="Helical" evidence="1">
    <location>
        <begin position="72"/>
        <end position="101"/>
    </location>
</feature>
<feature type="transmembrane region" description="Helical" evidence="1">
    <location>
        <begin position="191"/>
        <end position="210"/>
    </location>
</feature>
<name>A0A841HXK6_9DEIO</name>
<evidence type="ECO:0000256" key="1">
    <source>
        <dbReference type="SAM" id="Phobius"/>
    </source>
</evidence>
<sequence>MRGEFAFSFGLTAVCLIGAGYYGFSTGGVPAMLSFLLIAAILGVMEVSLSFDNAVVNASVLRNMTPLWQRRFLTWGIAIAVFGMRFLFPIVIVAIIAGLGFGEVVRMAFADPEAYSRNLEAAHVPISAFGGAFLMMVFLKYLMDPEKDVHWFGVLEERLAKIGRLEAIQIFITGTLLLLAVNFLVAPEERLSALTSGMVGLLTYVLIDALGGLFDADNIAANAGKAGAMSFLYLEVLDASFSLDGVIGAFAITKDVVVIAAGLAIGAAFVRSLTLLLVRKGTLQQYIFLEHGAHYGIGSLAIIMLLSMSHDIHIPEVITGLIGLAFIVGAVLWSLRHRRIYPNQADGEPSA</sequence>
<evidence type="ECO:0000313" key="3">
    <source>
        <dbReference type="Proteomes" id="UP000569951"/>
    </source>
</evidence>
<dbReference type="PANTHER" id="PTHR30238">
    <property type="entry name" value="MEMBRANE BOUND PREDICTED REDOX MODULATOR"/>
    <property type="match status" value="1"/>
</dbReference>
<feature type="transmembrane region" description="Helical" evidence="1">
    <location>
        <begin position="30"/>
        <end position="51"/>
    </location>
</feature>